<evidence type="ECO:0000313" key="7">
    <source>
        <dbReference type="EMBL" id="RDH45918.1"/>
    </source>
</evidence>
<dbReference type="PANTHER" id="PTHR30250:SF11">
    <property type="entry name" value="O-ANTIGEN TRANSPORTER-RELATED"/>
    <property type="match status" value="1"/>
</dbReference>
<protein>
    <submittedName>
        <fullName evidence="7">Polysaccharide biosynthesis protein</fullName>
    </submittedName>
</protein>
<dbReference type="PANTHER" id="PTHR30250">
    <property type="entry name" value="PST FAMILY PREDICTED COLANIC ACID TRANSPORTER"/>
    <property type="match status" value="1"/>
</dbReference>
<dbReference type="InterPro" id="IPR050833">
    <property type="entry name" value="Poly_Biosynth_Transport"/>
</dbReference>
<feature type="transmembrane region" description="Helical" evidence="6">
    <location>
        <begin position="265"/>
        <end position="282"/>
    </location>
</feature>
<evidence type="ECO:0000256" key="4">
    <source>
        <dbReference type="ARBA" id="ARBA00022989"/>
    </source>
</evidence>
<feature type="transmembrane region" description="Helical" evidence="6">
    <location>
        <begin position="334"/>
        <end position="354"/>
    </location>
</feature>
<dbReference type="Proteomes" id="UP000257039">
    <property type="component" value="Unassembled WGS sequence"/>
</dbReference>
<evidence type="ECO:0000256" key="6">
    <source>
        <dbReference type="SAM" id="Phobius"/>
    </source>
</evidence>
<feature type="transmembrane region" description="Helical" evidence="6">
    <location>
        <begin position="117"/>
        <end position="139"/>
    </location>
</feature>
<keyword evidence="5 6" id="KW-0472">Membrane</keyword>
<feature type="transmembrane region" description="Helical" evidence="6">
    <location>
        <begin position="82"/>
        <end position="105"/>
    </location>
</feature>
<organism evidence="7 8">
    <name type="scientific">Zooshikella ganghwensis</name>
    <dbReference type="NCBI Taxonomy" id="202772"/>
    <lineage>
        <taxon>Bacteria</taxon>
        <taxon>Pseudomonadati</taxon>
        <taxon>Pseudomonadota</taxon>
        <taxon>Gammaproteobacteria</taxon>
        <taxon>Oceanospirillales</taxon>
        <taxon>Zooshikellaceae</taxon>
        <taxon>Zooshikella</taxon>
    </lineage>
</organism>
<evidence type="ECO:0000256" key="2">
    <source>
        <dbReference type="ARBA" id="ARBA00022475"/>
    </source>
</evidence>
<reference evidence="7 8" key="1">
    <citation type="submission" date="2017-04" db="EMBL/GenBank/DDBJ databases">
        <title>Draft genome sequence of Zooshikella ganghwensis VG4 isolated from Red Sea sediments.</title>
        <authorList>
            <person name="Rehman Z."/>
            <person name="Alam I."/>
            <person name="Kamau A."/>
            <person name="Bajic V."/>
            <person name="Leiknes T."/>
        </authorList>
    </citation>
    <scope>NUCLEOTIDE SEQUENCE [LARGE SCALE GENOMIC DNA]</scope>
    <source>
        <strain evidence="7 8">VG4</strain>
    </source>
</reference>
<name>A0A4P9VQS9_9GAMM</name>
<evidence type="ECO:0000256" key="3">
    <source>
        <dbReference type="ARBA" id="ARBA00022692"/>
    </source>
</evidence>
<proteinExistence type="predicted"/>
<comment type="caution">
    <text evidence="7">The sequence shown here is derived from an EMBL/GenBank/DDBJ whole genome shotgun (WGS) entry which is preliminary data.</text>
</comment>
<evidence type="ECO:0000256" key="1">
    <source>
        <dbReference type="ARBA" id="ARBA00004651"/>
    </source>
</evidence>
<dbReference type="EMBL" id="NDXW01000001">
    <property type="protein sequence ID" value="RDH45918.1"/>
    <property type="molecule type" value="Genomic_DNA"/>
</dbReference>
<feature type="transmembrane region" description="Helical" evidence="6">
    <location>
        <begin position="387"/>
        <end position="409"/>
    </location>
</feature>
<gene>
    <name evidence="7" type="ORF">B9G39_22040</name>
</gene>
<dbReference type="GO" id="GO:0005886">
    <property type="term" value="C:plasma membrane"/>
    <property type="evidence" value="ECO:0007669"/>
    <property type="project" value="UniProtKB-SubCell"/>
</dbReference>
<evidence type="ECO:0000313" key="8">
    <source>
        <dbReference type="Proteomes" id="UP000257039"/>
    </source>
</evidence>
<feature type="transmembrane region" description="Helical" evidence="6">
    <location>
        <begin position="45"/>
        <end position="70"/>
    </location>
</feature>
<dbReference type="RefSeq" id="WP_094788796.1">
    <property type="nucleotide sequence ID" value="NZ_NDXW01000001.1"/>
</dbReference>
<feature type="transmembrane region" description="Helical" evidence="6">
    <location>
        <begin position="151"/>
        <end position="172"/>
    </location>
</feature>
<keyword evidence="3 6" id="KW-0812">Transmembrane</keyword>
<feature type="transmembrane region" description="Helical" evidence="6">
    <location>
        <begin position="361"/>
        <end position="381"/>
    </location>
</feature>
<accession>A0A4P9VQS9</accession>
<keyword evidence="8" id="KW-1185">Reference proteome</keyword>
<feature type="transmembrane region" description="Helical" evidence="6">
    <location>
        <begin position="178"/>
        <end position="200"/>
    </location>
</feature>
<keyword evidence="2" id="KW-1003">Cell membrane</keyword>
<feature type="transmembrane region" description="Helical" evidence="6">
    <location>
        <begin position="303"/>
        <end position="328"/>
    </location>
</feature>
<keyword evidence="4 6" id="KW-1133">Transmembrane helix</keyword>
<dbReference type="AlphaFoldDB" id="A0A4P9VQS9"/>
<evidence type="ECO:0000256" key="5">
    <source>
        <dbReference type="ARBA" id="ARBA00023136"/>
    </source>
</evidence>
<dbReference type="Pfam" id="PF13440">
    <property type="entry name" value="Polysacc_synt_3"/>
    <property type="match status" value="1"/>
</dbReference>
<comment type="subcellular location">
    <subcellularLocation>
        <location evidence="1">Cell membrane</location>
        <topology evidence="1">Multi-pass membrane protein</topology>
    </subcellularLocation>
</comment>
<sequence>MTQRTRKQLLDEISQSFVAKVVSIVVRVLRVALIARILGPFDRGIFALLNSLVEIIFAAGNCGYSTALAYHVSHRSLPLKAMLGCLTTFSILFGVLFASLVMIILDAVNFWQGERAILQGYTLVMVALVVLFLWIDGLFRVLNALNEVTKLNILRILESFIPLVIFLMGWWLLPITAFNAAVVSGLTTWVLLILLIIIILKKHAPGHWPLLNKQAHRKLIGYGARGHFEGVFRFLLLRQDFLLVGLLLGAEPLGYYAMASSAAELMLVMPEALTTPLLSFFMGPDAARNKAVTPLALRLTNSIMLLGAIALLLFGYWLIVLLFGQAYASAYEPMIFLLPGIIGLSFCSIIRLDLLGKNRPGAVSIVAACACAVNLVANLLLIPRLGLVGAAISSSVAYLLAAVLLFRLYRQTHPVHWTLVCWLQRDDWQKIVGWVREWITKRKK</sequence>